<feature type="compositionally biased region" description="Basic and acidic residues" evidence="1">
    <location>
        <begin position="29"/>
        <end position="40"/>
    </location>
</feature>
<dbReference type="Gramene" id="Os11t0546401-00">
    <property type="protein sequence ID" value="Os11t0546401-00"/>
    <property type="gene ID" value="Os11g0546401"/>
</dbReference>
<name>A0A0P0Y3I5_ORYSJ</name>
<dbReference type="AlphaFoldDB" id="A0A0P0Y3I5"/>
<gene>
    <name evidence="2" type="ordered locus">Os11g0546401</name>
    <name evidence="2" type="ORF">OSNPB_110546401</name>
</gene>
<dbReference type="PaxDb" id="39947-A0A0P0Y3I5"/>
<feature type="region of interest" description="Disordered" evidence="1">
    <location>
        <begin position="1"/>
        <end position="51"/>
    </location>
</feature>
<dbReference type="Proteomes" id="UP000059680">
    <property type="component" value="Chromosome 11"/>
</dbReference>
<evidence type="ECO:0000313" key="2">
    <source>
        <dbReference type="EMBL" id="BAT14384.1"/>
    </source>
</evidence>
<protein>
    <submittedName>
        <fullName evidence="2">Os11g0546401 protein</fullName>
    </submittedName>
</protein>
<reference evidence="2 3" key="3">
    <citation type="journal article" date="2013" name="Rice">
        <title>Improvement of the Oryza sativa Nipponbare reference genome using next generation sequence and optical map data.</title>
        <authorList>
            <person name="Kawahara Y."/>
            <person name="de la Bastide M."/>
            <person name="Hamilton J.P."/>
            <person name="Kanamori H."/>
            <person name="McCombie W.R."/>
            <person name="Ouyang S."/>
            <person name="Schwartz D.C."/>
            <person name="Tanaka T."/>
            <person name="Wu J."/>
            <person name="Zhou S."/>
            <person name="Childs K.L."/>
            <person name="Davidson R.M."/>
            <person name="Lin H."/>
            <person name="Quesada-Ocampo L."/>
            <person name="Vaillancourt B."/>
            <person name="Sakai H."/>
            <person name="Lee S.S."/>
            <person name="Kim J."/>
            <person name="Numa H."/>
            <person name="Itoh T."/>
            <person name="Buell C.R."/>
            <person name="Matsumoto T."/>
        </authorList>
    </citation>
    <scope>NUCLEOTIDE SEQUENCE [LARGE SCALE GENOMIC DNA]</scope>
    <source>
        <strain evidence="3">cv. Nipponbare</strain>
    </source>
</reference>
<reference evidence="2 3" key="2">
    <citation type="journal article" date="2013" name="Plant Cell Physiol.">
        <title>Rice Annotation Project Database (RAP-DB): an integrative and interactive database for rice genomics.</title>
        <authorList>
            <person name="Sakai H."/>
            <person name="Lee S.S."/>
            <person name="Tanaka T."/>
            <person name="Numa H."/>
            <person name="Kim J."/>
            <person name="Kawahara Y."/>
            <person name="Wakimoto H."/>
            <person name="Yang C.C."/>
            <person name="Iwamoto M."/>
            <person name="Abe T."/>
            <person name="Yamada Y."/>
            <person name="Muto A."/>
            <person name="Inokuchi H."/>
            <person name="Ikemura T."/>
            <person name="Matsumoto T."/>
            <person name="Sasaki T."/>
            <person name="Itoh T."/>
        </authorList>
    </citation>
    <scope>NUCLEOTIDE SEQUENCE [LARGE SCALE GENOMIC DNA]</scope>
    <source>
        <strain evidence="3">cv. Nipponbare</strain>
    </source>
</reference>
<reference evidence="3" key="1">
    <citation type="journal article" date="2005" name="Nature">
        <title>The map-based sequence of the rice genome.</title>
        <authorList>
            <consortium name="International rice genome sequencing project (IRGSP)"/>
            <person name="Matsumoto T."/>
            <person name="Wu J."/>
            <person name="Kanamori H."/>
            <person name="Katayose Y."/>
            <person name="Fujisawa M."/>
            <person name="Namiki N."/>
            <person name="Mizuno H."/>
            <person name="Yamamoto K."/>
            <person name="Antonio B.A."/>
            <person name="Baba T."/>
            <person name="Sakata K."/>
            <person name="Nagamura Y."/>
            <person name="Aoki H."/>
            <person name="Arikawa K."/>
            <person name="Arita K."/>
            <person name="Bito T."/>
            <person name="Chiden Y."/>
            <person name="Fujitsuka N."/>
            <person name="Fukunaka R."/>
            <person name="Hamada M."/>
            <person name="Harada C."/>
            <person name="Hayashi A."/>
            <person name="Hijishita S."/>
            <person name="Honda M."/>
            <person name="Hosokawa S."/>
            <person name="Ichikawa Y."/>
            <person name="Idonuma A."/>
            <person name="Iijima M."/>
            <person name="Ikeda M."/>
            <person name="Ikeno M."/>
            <person name="Ito K."/>
            <person name="Ito S."/>
            <person name="Ito T."/>
            <person name="Ito Y."/>
            <person name="Ito Y."/>
            <person name="Iwabuchi A."/>
            <person name="Kamiya K."/>
            <person name="Karasawa W."/>
            <person name="Kurita K."/>
            <person name="Katagiri S."/>
            <person name="Kikuta A."/>
            <person name="Kobayashi H."/>
            <person name="Kobayashi N."/>
            <person name="Machita K."/>
            <person name="Maehara T."/>
            <person name="Masukawa M."/>
            <person name="Mizubayashi T."/>
            <person name="Mukai Y."/>
            <person name="Nagasaki H."/>
            <person name="Nagata Y."/>
            <person name="Naito S."/>
            <person name="Nakashima M."/>
            <person name="Nakama Y."/>
            <person name="Nakamichi Y."/>
            <person name="Nakamura M."/>
            <person name="Meguro A."/>
            <person name="Negishi M."/>
            <person name="Ohta I."/>
            <person name="Ohta T."/>
            <person name="Okamoto M."/>
            <person name="Ono N."/>
            <person name="Saji S."/>
            <person name="Sakaguchi M."/>
            <person name="Sakai K."/>
            <person name="Shibata M."/>
            <person name="Shimokawa T."/>
            <person name="Song J."/>
            <person name="Takazaki Y."/>
            <person name="Terasawa K."/>
            <person name="Tsugane M."/>
            <person name="Tsuji K."/>
            <person name="Ueda S."/>
            <person name="Waki K."/>
            <person name="Yamagata H."/>
            <person name="Yamamoto M."/>
            <person name="Yamamoto S."/>
            <person name="Yamane H."/>
            <person name="Yoshiki S."/>
            <person name="Yoshihara R."/>
            <person name="Yukawa K."/>
            <person name="Zhong H."/>
            <person name="Yano M."/>
            <person name="Yuan Q."/>
            <person name="Ouyang S."/>
            <person name="Liu J."/>
            <person name="Jones K.M."/>
            <person name="Gansberger K."/>
            <person name="Moffat K."/>
            <person name="Hill J."/>
            <person name="Bera J."/>
            <person name="Fadrosh D."/>
            <person name="Jin S."/>
            <person name="Johri S."/>
            <person name="Kim M."/>
            <person name="Overton L."/>
            <person name="Reardon M."/>
            <person name="Tsitrin T."/>
            <person name="Vuong H."/>
            <person name="Weaver B."/>
            <person name="Ciecko A."/>
            <person name="Tallon L."/>
            <person name="Jackson J."/>
            <person name="Pai G."/>
            <person name="Aken S.V."/>
            <person name="Utterback T."/>
            <person name="Reidmuller S."/>
            <person name="Feldblyum T."/>
            <person name="Hsiao J."/>
            <person name="Zismann V."/>
            <person name="Iobst S."/>
            <person name="de Vazeille A.R."/>
            <person name="Buell C.R."/>
            <person name="Ying K."/>
            <person name="Li Y."/>
            <person name="Lu T."/>
            <person name="Huang Y."/>
            <person name="Zhao Q."/>
            <person name="Feng Q."/>
            <person name="Zhang L."/>
            <person name="Zhu J."/>
            <person name="Weng Q."/>
            <person name="Mu J."/>
            <person name="Lu Y."/>
            <person name="Fan D."/>
            <person name="Liu Y."/>
            <person name="Guan J."/>
            <person name="Zhang Y."/>
            <person name="Yu S."/>
            <person name="Liu X."/>
            <person name="Zhang Y."/>
            <person name="Hong G."/>
            <person name="Han B."/>
            <person name="Choisne N."/>
            <person name="Demange N."/>
            <person name="Orjeda G."/>
            <person name="Samain S."/>
            <person name="Cattolico L."/>
            <person name="Pelletier E."/>
            <person name="Couloux A."/>
            <person name="Segurens B."/>
            <person name="Wincker P."/>
            <person name="D'Hont A."/>
            <person name="Scarpelli C."/>
            <person name="Weissenbach J."/>
            <person name="Salanoubat M."/>
            <person name="Quetier F."/>
            <person name="Yu Y."/>
            <person name="Kim H.R."/>
            <person name="Rambo T."/>
            <person name="Currie J."/>
            <person name="Collura K."/>
            <person name="Luo M."/>
            <person name="Yang T."/>
            <person name="Ammiraju J.S.S."/>
            <person name="Engler F."/>
            <person name="Soderlund C."/>
            <person name="Wing R.A."/>
            <person name="Palmer L.E."/>
            <person name="de la Bastide M."/>
            <person name="Spiegel L."/>
            <person name="Nascimento L."/>
            <person name="Zutavern T."/>
            <person name="O'Shaughnessy A."/>
            <person name="Dike S."/>
            <person name="Dedhia N."/>
            <person name="Preston R."/>
            <person name="Balija V."/>
            <person name="McCombie W.R."/>
            <person name="Chow T."/>
            <person name="Chen H."/>
            <person name="Chung M."/>
            <person name="Chen C."/>
            <person name="Shaw J."/>
            <person name="Wu H."/>
            <person name="Hsiao K."/>
            <person name="Chao Y."/>
            <person name="Chu M."/>
            <person name="Cheng C."/>
            <person name="Hour A."/>
            <person name="Lee P."/>
            <person name="Lin S."/>
            <person name="Lin Y."/>
            <person name="Liou J."/>
            <person name="Liu S."/>
            <person name="Hsing Y."/>
            <person name="Raghuvanshi S."/>
            <person name="Mohanty A."/>
            <person name="Bharti A.K."/>
            <person name="Gaur A."/>
            <person name="Gupta V."/>
            <person name="Kumar D."/>
            <person name="Ravi V."/>
            <person name="Vij S."/>
            <person name="Kapur A."/>
            <person name="Khurana P."/>
            <person name="Khurana P."/>
            <person name="Khurana J.P."/>
            <person name="Tyagi A.K."/>
            <person name="Gaikwad K."/>
            <person name="Singh A."/>
            <person name="Dalal V."/>
            <person name="Srivastava S."/>
            <person name="Dixit A."/>
            <person name="Pal A.K."/>
            <person name="Ghazi I.A."/>
            <person name="Yadav M."/>
            <person name="Pandit A."/>
            <person name="Bhargava A."/>
            <person name="Sureshbabu K."/>
            <person name="Batra K."/>
            <person name="Sharma T.R."/>
            <person name="Mohapatra T."/>
            <person name="Singh N.K."/>
            <person name="Messing J."/>
            <person name="Nelson A.B."/>
            <person name="Fuks G."/>
            <person name="Kavchok S."/>
            <person name="Keizer G."/>
            <person name="Linton E."/>
            <person name="Llaca V."/>
            <person name="Song R."/>
            <person name="Tanyolac B."/>
            <person name="Young S."/>
            <person name="Ho-Il K."/>
            <person name="Hahn J.H."/>
            <person name="Sangsakoo G."/>
            <person name="Vanavichit A."/>
            <person name="de Mattos Luiz.A.T."/>
            <person name="Zimmer P.D."/>
            <person name="Malone G."/>
            <person name="Dellagostin O."/>
            <person name="de Oliveira A.C."/>
            <person name="Bevan M."/>
            <person name="Bancroft I."/>
            <person name="Minx P."/>
            <person name="Cordum H."/>
            <person name="Wilson R."/>
            <person name="Cheng Z."/>
            <person name="Jin W."/>
            <person name="Jiang J."/>
            <person name="Leong S.A."/>
            <person name="Iwama H."/>
            <person name="Gojobori T."/>
            <person name="Itoh T."/>
            <person name="Niimura Y."/>
            <person name="Fujii Y."/>
            <person name="Habara T."/>
            <person name="Sakai H."/>
            <person name="Sato Y."/>
            <person name="Wilson G."/>
            <person name="Kumar K."/>
            <person name="McCouch S."/>
            <person name="Juretic N."/>
            <person name="Hoen D."/>
            <person name="Wright S."/>
            <person name="Bruskiewich R."/>
            <person name="Bureau T."/>
            <person name="Miyao A."/>
            <person name="Hirochika H."/>
            <person name="Nishikawa T."/>
            <person name="Kadowaki K."/>
            <person name="Sugiura M."/>
            <person name="Burr B."/>
            <person name="Sasaki T."/>
        </authorList>
    </citation>
    <scope>NUCLEOTIDE SEQUENCE [LARGE SCALE GENOMIC DNA]</scope>
    <source>
        <strain evidence="3">cv. Nipponbare</strain>
    </source>
</reference>
<keyword evidence="3" id="KW-1185">Reference proteome</keyword>
<proteinExistence type="predicted"/>
<accession>A0A0P0Y3I5</accession>
<evidence type="ECO:0000256" key="1">
    <source>
        <dbReference type="SAM" id="MobiDB-lite"/>
    </source>
</evidence>
<dbReference type="InParanoid" id="A0A0P0Y3I5"/>
<organism evidence="2 3">
    <name type="scientific">Oryza sativa subsp. japonica</name>
    <name type="common">Rice</name>
    <dbReference type="NCBI Taxonomy" id="39947"/>
    <lineage>
        <taxon>Eukaryota</taxon>
        <taxon>Viridiplantae</taxon>
        <taxon>Streptophyta</taxon>
        <taxon>Embryophyta</taxon>
        <taxon>Tracheophyta</taxon>
        <taxon>Spermatophyta</taxon>
        <taxon>Magnoliopsida</taxon>
        <taxon>Liliopsida</taxon>
        <taxon>Poales</taxon>
        <taxon>Poaceae</taxon>
        <taxon>BOP clade</taxon>
        <taxon>Oryzoideae</taxon>
        <taxon>Oryzeae</taxon>
        <taxon>Oryzinae</taxon>
        <taxon>Oryza</taxon>
        <taxon>Oryza sativa</taxon>
    </lineage>
</organism>
<feature type="compositionally biased region" description="Basic residues" evidence="1">
    <location>
        <begin position="41"/>
        <end position="51"/>
    </location>
</feature>
<dbReference type="EMBL" id="AP014967">
    <property type="protein sequence ID" value="BAT14384.1"/>
    <property type="molecule type" value="Genomic_DNA"/>
</dbReference>
<evidence type="ECO:0000313" key="3">
    <source>
        <dbReference type="Proteomes" id="UP000059680"/>
    </source>
</evidence>
<sequence>MKRRKPRGRAEAEEGGVEEGGCGLGGRPEAAEERREEAMGARRRPPTTTRVHARRSICYVVNSFRCVEKIIKKSM</sequence>